<gene>
    <name evidence="2" type="ORF">ACFPN2_03380</name>
</gene>
<dbReference type="RefSeq" id="WP_380594964.1">
    <property type="nucleotide sequence ID" value="NZ_JBHSDU010000001.1"/>
</dbReference>
<evidence type="ECO:0000256" key="1">
    <source>
        <dbReference type="SAM" id="Phobius"/>
    </source>
</evidence>
<name>A0ABV8SNY2_9GAMM</name>
<feature type="transmembrane region" description="Helical" evidence="1">
    <location>
        <begin position="34"/>
        <end position="53"/>
    </location>
</feature>
<sequence length="144" mass="14324">MFALSFAIIPLGANHADAGAGRWSGLVARRLGPASGIAALVTVLSGIYLFATLHSGDTSAAGIVLGSGAIAAVLSFLVGVLIGRPAGMQMAKLQGEASKSAADMAQLATLGRRAALSSRVSGMLLGLAVLSMAVFRYAPALVGT</sequence>
<dbReference type="Proteomes" id="UP001595904">
    <property type="component" value="Unassembled WGS sequence"/>
</dbReference>
<organism evidence="2 3">
    <name type="scientific">Steroidobacter flavus</name>
    <dbReference type="NCBI Taxonomy" id="1842136"/>
    <lineage>
        <taxon>Bacteria</taxon>
        <taxon>Pseudomonadati</taxon>
        <taxon>Pseudomonadota</taxon>
        <taxon>Gammaproteobacteria</taxon>
        <taxon>Steroidobacterales</taxon>
        <taxon>Steroidobacteraceae</taxon>
        <taxon>Steroidobacter</taxon>
    </lineage>
</organism>
<keyword evidence="3" id="KW-1185">Reference proteome</keyword>
<protein>
    <submittedName>
        <fullName evidence="2">Uncharacterized protein</fullName>
    </submittedName>
</protein>
<evidence type="ECO:0000313" key="2">
    <source>
        <dbReference type="EMBL" id="MFC4308114.1"/>
    </source>
</evidence>
<keyword evidence="1" id="KW-1133">Transmembrane helix</keyword>
<feature type="transmembrane region" description="Helical" evidence="1">
    <location>
        <begin position="60"/>
        <end position="82"/>
    </location>
</feature>
<reference evidence="3" key="1">
    <citation type="journal article" date="2019" name="Int. J. Syst. Evol. Microbiol.">
        <title>The Global Catalogue of Microorganisms (GCM) 10K type strain sequencing project: providing services to taxonomists for standard genome sequencing and annotation.</title>
        <authorList>
            <consortium name="The Broad Institute Genomics Platform"/>
            <consortium name="The Broad Institute Genome Sequencing Center for Infectious Disease"/>
            <person name="Wu L."/>
            <person name="Ma J."/>
        </authorList>
    </citation>
    <scope>NUCLEOTIDE SEQUENCE [LARGE SCALE GENOMIC DNA]</scope>
    <source>
        <strain evidence="3">CGMCC 1.10759</strain>
    </source>
</reference>
<comment type="caution">
    <text evidence="2">The sequence shown here is derived from an EMBL/GenBank/DDBJ whole genome shotgun (WGS) entry which is preliminary data.</text>
</comment>
<proteinExistence type="predicted"/>
<evidence type="ECO:0000313" key="3">
    <source>
        <dbReference type="Proteomes" id="UP001595904"/>
    </source>
</evidence>
<accession>A0ABV8SNY2</accession>
<keyword evidence="1" id="KW-0472">Membrane</keyword>
<keyword evidence="1" id="KW-0812">Transmembrane</keyword>
<dbReference type="EMBL" id="JBHSDU010000001">
    <property type="protein sequence ID" value="MFC4308114.1"/>
    <property type="molecule type" value="Genomic_DNA"/>
</dbReference>
<feature type="transmembrane region" description="Helical" evidence="1">
    <location>
        <begin position="120"/>
        <end position="138"/>
    </location>
</feature>